<sequence length="52" mass="6178">MVAAELQGHKLNGQDRLLIRTKTAMVLGAKQRHRQRMKSPPYQWRKPENPRR</sequence>
<evidence type="ECO:0000313" key="3">
    <source>
        <dbReference type="Proteomes" id="UP001210538"/>
    </source>
</evidence>
<accession>A0AAX3LJ96</accession>
<reference evidence="2 3" key="1">
    <citation type="submission" date="2023-01" db="EMBL/GenBank/DDBJ databases">
        <title>Genome sequence resource and annotation of Enterobacter ludwigii, an economically important pathogen of seedling wilt with strawberry.</title>
        <authorList>
            <person name="Xie Y."/>
        </authorList>
    </citation>
    <scope>NUCLEOTIDE SEQUENCE [LARGE SCALE GENOMIC DNA]</scope>
    <source>
        <strain evidence="2 3">CM-TZ4</strain>
    </source>
</reference>
<evidence type="ECO:0000256" key="1">
    <source>
        <dbReference type="SAM" id="MobiDB-lite"/>
    </source>
</evidence>
<dbReference type="EMBL" id="CP116347">
    <property type="protein sequence ID" value="WCE15691.1"/>
    <property type="molecule type" value="Genomic_DNA"/>
</dbReference>
<keyword evidence="3" id="KW-1185">Reference proteome</keyword>
<proteinExistence type="predicted"/>
<evidence type="ECO:0000313" key="2">
    <source>
        <dbReference type="EMBL" id="WCE15691.1"/>
    </source>
</evidence>
<name>A0AAX3LJ96_9ENTR</name>
<dbReference type="AlphaFoldDB" id="A0AAX3LJ96"/>
<protein>
    <submittedName>
        <fullName evidence="2">Uncharacterized protein</fullName>
    </submittedName>
</protein>
<organism evidence="2 3">
    <name type="scientific">Enterobacter ludwigii</name>
    <dbReference type="NCBI Taxonomy" id="299767"/>
    <lineage>
        <taxon>Bacteria</taxon>
        <taxon>Pseudomonadati</taxon>
        <taxon>Pseudomonadota</taxon>
        <taxon>Gammaproteobacteria</taxon>
        <taxon>Enterobacterales</taxon>
        <taxon>Enterobacteriaceae</taxon>
        <taxon>Enterobacter</taxon>
        <taxon>Enterobacter cloacae complex</taxon>
    </lineage>
</organism>
<dbReference type="Proteomes" id="UP001210538">
    <property type="component" value="Chromosome"/>
</dbReference>
<gene>
    <name evidence="2" type="ORF">PHA72_03920</name>
</gene>
<feature type="region of interest" description="Disordered" evidence="1">
    <location>
        <begin position="28"/>
        <end position="52"/>
    </location>
</feature>